<gene>
    <name evidence="9" type="ORF">RNC47_07385</name>
</gene>
<keyword evidence="5 7" id="KW-1133">Transmembrane helix</keyword>
<dbReference type="SUPFAM" id="SSF144091">
    <property type="entry name" value="Rhomboid-like"/>
    <property type="match status" value="1"/>
</dbReference>
<accession>A0ABU2LKP2</accession>
<dbReference type="InterPro" id="IPR035952">
    <property type="entry name" value="Rhomboid-like_sf"/>
</dbReference>
<feature type="transmembrane region" description="Helical" evidence="7">
    <location>
        <begin position="244"/>
        <end position="260"/>
    </location>
</feature>
<evidence type="ECO:0000256" key="2">
    <source>
        <dbReference type="ARBA" id="ARBA00009045"/>
    </source>
</evidence>
<feature type="transmembrane region" description="Helical" evidence="7">
    <location>
        <begin position="168"/>
        <end position="186"/>
    </location>
</feature>
<reference evidence="10" key="1">
    <citation type="submission" date="2023-07" db="EMBL/GenBank/DDBJ databases">
        <title>30 novel species of actinomycetes from the DSMZ collection.</title>
        <authorList>
            <person name="Nouioui I."/>
        </authorList>
    </citation>
    <scope>NUCLEOTIDE SEQUENCE [LARGE SCALE GENOMIC DNA]</scope>
    <source>
        <strain evidence="10">DSM 44918</strain>
    </source>
</reference>
<evidence type="ECO:0000256" key="7">
    <source>
        <dbReference type="SAM" id="Phobius"/>
    </source>
</evidence>
<dbReference type="PANTHER" id="PTHR43731:SF14">
    <property type="entry name" value="PRESENILIN-ASSOCIATED RHOMBOID-LIKE PROTEIN, MITOCHONDRIAL"/>
    <property type="match status" value="1"/>
</dbReference>
<evidence type="ECO:0000256" key="1">
    <source>
        <dbReference type="ARBA" id="ARBA00004141"/>
    </source>
</evidence>
<dbReference type="GO" id="GO:0008233">
    <property type="term" value="F:peptidase activity"/>
    <property type="evidence" value="ECO:0007669"/>
    <property type="project" value="UniProtKB-KW"/>
</dbReference>
<comment type="similarity">
    <text evidence="2">Belongs to the peptidase S54 family.</text>
</comment>
<keyword evidence="9" id="KW-0645">Protease</keyword>
<dbReference type="InterPro" id="IPR050925">
    <property type="entry name" value="Rhomboid_protease_S54"/>
</dbReference>
<keyword evidence="4 9" id="KW-0378">Hydrolase</keyword>
<keyword evidence="6 7" id="KW-0472">Membrane</keyword>
<feature type="transmembrane region" description="Helical" evidence="7">
    <location>
        <begin position="80"/>
        <end position="100"/>
    </location>
</feature>
<evidence type="ECO:0000313" key="9">
    <source>
        <dbReference type="EMBL" id="MDT0318154.1"/>
    </source>
</evidence>
<dbReference type="RefSeq" id="WP_311596622.1">
    <property type="nucleotide sequence ID" value="NZ_JAVREM010000004.1"/>
</dbReference>
<evidence type="ECO:0000256" key="4">
    <source>
        <dbReference type="ARBA" id="ARBA00022801"/>
    </source>
</evidence>
<evidence type="ECO:0000256" key="3">
    <source>
        <dbReference type="ARBA" id="ARBA00022692"/>
    </source>
</evidence>
<dbReference type="Pfam" id="PF01694">
    <property type="entry name" value="Rhomboid"/>
    <property type="match status" value="1"/>
</dbReference>
<evidence type="ECO:0000313" key="10">
    <source>
        <dbReference type="Proteomes" id="UP001183420"/>
    </source>
</evidence>
<comment type="caution">
    <text evidence="9">The sequence shown here is derived from an EMBL/GenBank/DDBJ whole genome shotgun (WGS) entry which is preliminary data.</text>
</comment>
<dbReference type="InterPro" id="IPR022764">
    <property type="entry name" value="Peptidase_S54_rhomboid_dom"/>
</dbReference>
<feature type="transmembrane region" description="Helical" evidence="7">
    <location>
        <begin position="137"/>
        <end position="156"/>
    </location>
</feature>
<feature type="transmembrane region" description="Helical" evidence="7">
    <location>
        <begin position="220"/>
        <end position="238"/>
    </location>
</feature>
<sequence length="294" mass="31496">MAQPYGQPPQPAGLPRCYRHGDRETGIRCTRCERPICPSCMISAAVGYQCPDCVHGAQAAARATRPRTLAGGTVTADSRLVTKILLGINLAVFVAVLVGGDRLVEDLGMLGHAIDPATFTWVGVADGQWYRMLTAAFLHQQIWHIAFNMMALWFLGPPLEAALGRVRFVALYLISALAGSALFYVVAPQNQLSLGASGAIFGLFGATAVLARRMRYDMRPILGLLLVNLLITFVWSGIAWEAHIGGLVAGALVTLGLVHAPRERRTLVQVGTCVLVLAVIAVACVLRTTELLNA</sequence>
<dbReference type="GO" id="GO:0006508">
    <property type="term" value="P:proteolysis"/>
    <property type="evidence" value="ECO:0007669"/>
    <property type="project" value="UniProtKB-KW"/>
</dbReference>
<dbReference type="PANTHER" id="PTHR43731">
    <property type="entry name" value="RHOMBOID PROTEASE"/>
    <property type="match status" value="1"/>
</dbReference>
<organism evidence="9 10">
    <name type="scientific">Streptomyces millisiae</name>
    <dbReference type="NCBI Taxonomy" id="3075542"/>
    <lineage>
        <taxon>Bacteria</taxon>
        <taxon>Bacillati</taxon>
        <taxon>Actinomycetota</taxon>
        <taxon>Actinomycetes</taxon>
        <taxon>Kitasatosporales</taxon>
        <taxon>Streptomycetaceae</taxon>
        <taxon>Streptomyces</taxon>
    </lineage>
</organism>
<keyword evidence="3 7" id="KW-0812">Transmembrane</keyword>
<proteinExistence type="inferred from homology"/>
<dbReference type="EMBL" id="JAVREM010000004">
    <property type="protein sequence ID" value="MDT0318154.1"/>
    <property type="molecule type" value="Genomic_DNA"/>
</dbReference>
<protein>
    <submittedName>
        <fullName evidence="9">Rhomboid family intramembrane serine protease</fullName>
        <ecNumber evidence="9">3.4.21.-</ecNumber>
    </submittedName>
</protein>
<evidence type="ECO:0000256" key="6">
    <source>
        <dbReference type="ARBA" id="ARBA00023136"/>
    </source>
</evidence>
<dbReference type="Proteomes" id="UP001183420">
    <property type="component" value="Unassembled WGS sequence"/>
</dbReference>
<feature type="domain" description="Peptidase S54 rhomboid" evidence="8">
    <location>
        <begin position="127"/>
        <end position="257"/>
    </location>
</feature>
<name>A0ABU2LKP2_9ACTN</name>
<dbReference type="Gene3D" id="1.20.1540.10">
    <property type="entry name" value="Rhomboid-like"/>
    <property type="match status" value="1"/>
</dbReference>
<feature type="transmembrane region" description="Helical" evidence="7">
    <location>
        <begin position="192"/>
        <end position="211"/>
    </location>
</feature>
<evidence type="ECO:0000259" key="8">
    <source>
        <dbReference type="Pfam" id="PF01694"/>
    </source>
</evidence>
<keyword evidence="10" id="KW-1185">Reference proteome</keyword>
<feature type="transmembrane region" description="Helical" evidence="7">
    <location>
        <begin position="267"/>
        <end position="288"/>
    </location>
</feature>
<comment type="subcellular location">
    <subcellularLocation>
        <location evidence="1">Membrane</location>
        <topology evidence="1">Multi-pass membrane protein</topology>
    </subcellularLocation>
</comment>
<evidence type="ECO:0000256" key="5">
    <source>
        <dbReference type="ARBA" id="ARBA00022989"/>
    </source>
</evidence>
<dbReference type="SUPFAM" id="SSF57845">
    <property type="entry name" value="B-box zinc-binding domain"/>
    <property type="match status" value="1"/>
</dbReference>
<dbReference type="EC" id="3.4.21.-" evidence="9"/>